<dbReference type="AlphaFoldDB" id="A0AAW9QRR1"/>
<reference evidence="3 4" key="1">
    <citation type="submission" date="2024-01" db="EMBL/GenBank/DDBJ databases">
        <title>Genomic insights into the taxonomy and metabolism of the cyanobacterium Pannus brasiliensis CCIBt3594.</title>
        <authorList>
            <person name="Machado M."/>
            <person name="Botero N.B."/>
            <person name="Andreote A.P.D."/>
            <person name="Feitosa A.M.T."/>
            <person name="Popin R."/>
            <person name="Sivonen K."/>
            <person name="Fiore M.F."/>
        </authorList>
    </citation>
    <scope>NUCLEOTIDE SEQUENCE [LARGE SCALE GENOMIC DNA]</scope>
    <source>
        <strain evidence="3 4">CCIBt3594</strain>
    </source>
</reference>
<dbReference type="EMBL" id="JBAFSM010000016">
    <property type="protein sequence ID" value="MEG3437501.1"/>
    <property type="molecule type" value="Genomic_DNA"/>
</dbReference>
<dbReference type="RefSeq" id="WP_332864981.1">
    <property type="nucleotide sequence ID" value="NZ_JBAFSM010000016.1"/>
</dbReference>
<dbReference type="Pfam" id="PF06210">
    <property type="entry name" value="DUF1003"/>
    <property type="match status" value="1"/>
</dbReference>
<dbReference type="PANTHER" id="PTHR41386">
    <property type="entry name" value="INTEGRAL MEMBRANE PROTEIN-RELATED"/>
    <property type="match status" value="1"/>
</dbReference>
<comment type="caution">
    <text evidence="3">The sequence shown here is derived from an EMBL/GenBank/DDBJ whole genome shotgun (WGS) entry which is preliminary data.</text>
</comment>
<evidence type="ECO:0000313" key="4">
    <source>
        <dbReference type="Proteomes" id="UP001328733"/>
    </source>
</evidence>
<keyword evidence="2" id="KW-0472">Membrane</keyword>
<feature type="transmembrane region" description="Helical" evidence="2">
    <location>
        <begin position="98"/>
        <end position="120"/>
    </location>
</feature>
<dbReference type="InterPro" id="IPR010406">
    <property type="entry name" value="DUF1003"/>
</dbReference>
<organism evidence="3 4">
    <name type="scientific">Pannus brasiliensis CCIBt3594</name>
    <dbReference type="NCBI Taxonomy" id="1427578"/>
    <lineage>
        <taxon>Bacteria</taxon>
        <taxon>Bacillati</taxon>
        <taxon>Cyanobacteriota</taxon>
        <taxon>Cyanophyceae</taxon>
        <taxon>Oscillatoriophycideae</taxon>
        <taxon>Chroococcales</taxon>
        <taxon>Microcystaceae</taxon>
        <taxon>Pannus</taxon>
    </lineage>
</organism>
<feature type="compositionally biased region" description="Basic and acidic residues" evidence="1">
    <location>
        <begin position="10"/>
        <end position="40"/>
    </location>
</feature>
<protein>
    <submittedName>
        <fullName evidence="3">DUF1003 domain-containing protein</fullName>
    </submittedName>
</protein>
<evidence type="ECO:0000313" key="3">
    <source>
        <dbReference type="EMBL" id="MEG3437501.1"/>
    </source>
</evidence>
<proteinExistence type="predicted"/>
<keyword evidence="2" id="KW-1133">Transmembrane helix</keyword>
<gene>
    <name evidence="3" type="ORF">V0288_10255</name>
</gene>
<accession>A0AAW9QRR1</accession>
<keyword evidence="4" id="KW-1185">Reference proteome</keyword>
<dbReference type="PANTHER" id="PTHR41386:SF1">
    <property type="entry name" value="MEMBRANE PROTEIN"/>
    <property type="match status" value="1"/>
</dbReference>
<keyword evidence="2" id="KW-0812">Transmembrane</keyword>
<name>A0AAW9QRR1_9CHRO</name>
<feature type="transmembrane region" description="Helical" evidence="2">
    <location>
        <begin position="67"/>
        <end position="86"/>
    </location>
</feature>
<sequence>MTLARPRQTPVEREKPIIHARQERTPGDRPAKTSPDRDNLPTKAPETVSTSKLTFGQKLADAMAARVGSWTFVIGQTVVLTGWIGANTIPGLPHWDESPFILLNLMFSFASAYTAPVVLMSQNRQSDEEREQAANNHLVNVRTAESIELLHRKIDELQARLSIADNATVAEEKNVSTRIEEKTTVNSLPLVTFDGVLFKPLPIAPPSPNQALNLYRQLESDEL</sequence>
<evidence type="ECO:0000256" key="1">
    <source>
        <dbReference type="SAM" id="MobiDB-lite"/>
    </source>
</evidence>
<evidence type="ECO:0000256" key="2">
    <source>
        <dbReference type="SAM" id="Phobius"/>
    </source>
</evidence>
<feature type="region of interest" description="Disordered" evidence="1">
    <location>
        <begin position="1"/>
        <end position="50"/>
    </location>
</feature>
<dbReference type="Proteomes" id="UP001328733">
    <property type="component" value="Unassembled WGS sequence"/>
</dbReference>